<dbReference type="RefSeq" id="WP_132296767.1">
    <property type="nucleotide sequence ID" value="NZ_SKBM01000043.1"/>
</dbReference>
<dbReference type="Proteomes" id="UP000295023">
    <property type="component" value="Unassembled WGS sequence"/>
</dbReference>
<protein>
    <recommendedName>
        <fullName evidence="3">Calcium-binding protein</fullName>
    </recommendedName>
</protein>
<dbReference type="Pfam" id="PF00353">
    <property type="entry name" value="HemolysinCabind"/>
    <property type="match status" value="3"/>
</dbReference>
<dbReference type="EMBL" id="SKBM01000043">
    <property type="protein sequence ID" value="TCZ52966.1"/>
    <property type="molecule type" value="Genomic_DNA"/>
</dbReference>
<sequence>MVGVFLGNGDDSYRLTRSPDEVILRAGDGNDTISGSPLPNSLILGGRGEDSITLNLSNNVVVAGGHDGDTIALNDMRHTVVFGDRGDDVLSTTSNRGVEGGNSLFGGYGDDVLTSQSSGSTLSGGDGNDTLTANFAFDNLLDGGKGNDTFVVSGTFFFTAPDTTVEIIGGRGCDTYNFDLGGLTSARVTNDQDGIVSAGDAIGGLKSVVDDYQKGEPIHINATDRVAEPVQLDGNHAVVLQDGEYAVIRGTAGAGLQDAFTVDPGGHDLLLVYDPVGAATTPFVTQVEIVFRGVCDADWLNFV</sequence>
<accession>A0A4R4D454</accession>
<name>A0A4R4D454_9PROT</name>
<proteinExistence type="predicted"/>
<dbReference type="GO" id="GO:0005509">
    <property type="term" value="F:calcium ion binding"/>
    <property type="evidence" value="ECO:0007669"/>
    <property type="project" value="InterPro"/>
</dbReference>
<dbReference type="SUPFAM" id="SSF51120">
    <property type="entry name" value="beta-Roll"/>
    <property type="match status" value="1"/>
</dbReference>
<dbReference type="AlphaFoldDB" id="A0A4R4D454"/>
<reference evidence="1 2" key="1">
    <citation type="submission" date="2019-03" db="EMBL/GenBank/DDBJ databases">
        <title>Paracraurococcus aquatilis NE82 genome sequence.</title>
        <authorList>
            <person name="Zhao Y."/>
            <person name="Du Z."/>
        </authorList>
    </citation>
    <scope>NUCLEOTIDE SEQUENCE [LARGE SCALE GENOMIC DNA]</scope>
    <source>
        <strain evidence="1 2">NE82</strain>
    </source>
</reference>
<evidence type="ECO:0000313" key="2">
    <source>
        <dbReference type="Proteomes" id="UP000295023"/>
    </source>
</evidence>
<evidence type="ECO:0008006" key="3">
    <source>
        <dbReference type="Google" id="ProtNLM"/>
    </source>
</evidence>
<dbReference type="OrthoDB" id="7282531at2"/>
<organism evidence="1 2">
    <name type="scientific">Roseicella aquatilis</name>
    <dbReference type="NCBI Taxonomy" id="2527868"/>
    <lineage>
        <taxon>Bacteria</taxon>
        <taxon>Pseudomonadati</taxon>
        <taxon>Pseudomonadota</taxon>
        <taxon>Alphaproteobacteria</taxon>
        <taxon>Acetobacterales</taxon>
        <taxon>Roseomonadaceae</taxon>
        <taxon>Roseicella</taxon>
    </lineage>
</organism>
<gene>
    <name evidence="1" type="ORF">EXY23_25420</name>
</gene>
<dbReference type="Gene3D" id="2.160.20.160">
    <property type="match status" value="1"/>
</dbReference>
<evidence type="ECO:0000313" key="1">
    <source>
        <dbReference type="EMBL" id="TCZ52966.1"/>
    </source>
</evidence>
<keyword evidence="2" id="KW-1185">Reference proteome</keyword>
<comment type="caution">
    <text evidence="1">The sequence shown here is derived from an EMBL/GenBank/DDBJ whole genome shotgun (WGS) entry which is preliminary data.</text>
</comment>
<dbReference type="InterPro" id="IPR001343">
    <property type="entry name" value="Hemolysn_Ca-bd"/>
</dbReference>
<dbReference type="PRINTS" id="PR00313">
    <property type="entry name" value="CABNDNGRPT"/>
</dbReference>
<dbReference type="InterPro" id="IPR011049">
    <property type="entry name" value="Serralysin-like_metalloprot_C"/>
</dbReference>